<evidence type="ECO:0000313" key="2">
    <source>
        <dbReference type="EMBL" id="KZT18772.1"/>
    </source>
</evidence>
<dbReference type="Proteomes" id="UP000076761">
    <property type="component" value="Unassembled WGS sequence"/>
</dbReference>
<evidence type="ECO:0008006" key="4">
    <source>
        <dbReference type="Google" id="ProtNLM"/>
    </source>
</evidence>
<feature type="chain" id="PRO_5007862798" description="Secreted protein" evidence="1">
    <location>
        <begin position="35"/>
        <end position="126"/>
    </location>
</feature>
<dbReference type="InParanoid" id="A0A165MTZ3"/>
<reference evidence="2 3" key="1">
    <citation type="journal article" date="2016" name="Mol. Biol. Evol.">
        <title>Comparative Genomics of Early-Diverging Mushroom-Forming Fungi Provides Insights into the Origins of Lignocellulose Decay Capabilities.</title>
        <authorList>
            <person name="Nagy L.G."/>
            <person name="Riley R."/>
            <person name="Tritt A."/>
            <person name="Adam C."/>
            <person name="Daum C."/>
            <person name="Floudas D."/>
            <person name="Sun H."/>
            <person name="Yadav J.S."/>
            <person name="Pangilinan J."/>
            <person name="Larsson K.H."/>
            <person name="Matsuura K."/>
            <person name="Barry K."/>
            <person name="Labutti K."/>
            <person name="Kuo R."/>
            <person name="Ohm R.A."/>
            <person name="Bhattacharya S.S."/>
            <person name="Shirouzu T."/>
            <person name="Yoshinaga Y."/>
            <person name="Martin F.M."/>
            <person name="Grigoriev I.V."/>
            <person name="Hibbett D.S."/>
        </authorList>
    </citation>
    <scope>NUCLEOTIDE SEQUENCE [LARGE SCALE GENOMIC DNA]</scope>
    <source>
        <strain evidence="2 3">HHB14362 ss-1</strain>
    </source>
</reference>
<name>A0A165MTZ3_9AGAM</name>
<proteinExistence type="predicted"/>
<keyword evidence="3" id="KW-1185">Reference proteome</keyword>
<keyword evidence="1" id="KW-0732">Signal</keyword>
<organism evidence="2 3">
    <name type="scientific">Neolentinus lepideus HHB14362 ss-1</name>
    <dbReference type="NCBI Taxonomy" id="1314782"/>
    <lineage>
        <taxon>Eukaryota</taxon>
        <taxon>Fungi</taxon>
        <taxon>Dikarya</taxon>
        <taxon>Basidiomycota</taxon>
        <taxon>Agaricomycotina</taxon>
        <taxon>Agaricomycetes</taxon>
        <taxon>Gloeophyllales</taxon>
        <taxon>Gloeophyllaceae</taxon>
        <taxon>Neolentinus</taxon>
    </lineage>
</organism>
<protein>
    <recommendedName>
        <fullName evidence="4">Secreted protein</fullName>
    </recommendedName>
</protein>
<accession>A0A165MTZ3</accession>
<gene>
    <name evidence="2" type="ORF">NEOLEDRAFT_118956</name>
</gene>
<feature type="signal peptide" evidence="1">
    <location>
        <begin position="1"/>
        <end position="34"/>
    </location>
</feature>
<dbReference type="EMBL" id="KV425662">
    <property type="protein sequence ID" value="KZT18772.1"/>
    <property type="molecule type" value="Genomic_DNA"/>
</dbReference>
<dbReference type="AlphaFoldDB" id="A0A165MTZ3"/>
<evidence type="ECO:0000256" key="1">
    <source>
        <dbReference type="SAM" id="SignalP"/>
    </source>
</evidence>
<sequence length="126" mass="14009">MRILCPRNYRSMVLSSRCLLQISVLLLSTRCRFALQPLYDSMFANVRHGAARGRGNKSVARQMPICPTELLENCSVDMIDGLNEGTSVRTSCNRAADPAARHFFNRFAHSQSHAAPTRAQAKDSTP</sequence>
<evidence type="ECO:0000313" key="3">
    <source>
        <dbReference type="Proteomes" id="UP000076761"/>
    </source>
</evidence>